<dbReference type="SMART" id="SM01058">
    <property type="entry name" value="CarD_TRCF"/>
    <property type="match status" value="1"/>
</dbReference>
<evidence type="ECO:0000313" key="3">
    <source>
        <dbReference type="EMBL" id="TBW23850.1"/>
    </source>
</evidence>
<feature type="domain" description="CarD-like/TRCF RNAP-interacting" evidence="2">
    <location>
        <begin position="2"/>
        <end position="112"/>
    </location>
</feature>
<dbReference type="SUPFAM" id="SSF141259">
    <property type="entry name" value="CarD-like"/>
    <property type="match status" value="1"/>
</dbReference>
<feature type="compositionally biased region" description="Low complexity" evidence="1">
    <location>
        <begin position="173"/>
        <end position="191"/>
    </location>
</feature>
<dbReference type="InterPro" id="IPR048792">
    <property type="entry name" value="CarD_C"/>
</dbReference>
<feature type="region of interest" description="Disordered" evidence="1">
    <location>
        <begin position="165"/>
        <end position="202"/>
    </location>
</feature>
<dbReference type="Gene3D" id="2.40.10.170">
    <property type="match status" value="1"/>
</dbReference>
<dbReference type="Proteomes" id="UP000293036">
    <property type="component" value="Unassembled WGS sequence"/>
</dbReference>
<dbReference type="AlphaFoldDB" id="A0A4Q9V2K7"/>
<dbReference type="InterPro" id="IPR003711">
    <property type="entry name" value="CarD-like/TRCF_RID"/>
</dbReference>
<dbReference type="Pfam" id="PF21095">
    <property type="entry name" value="CarD_C"/>
    <property type="match status" value="1"/>
</dbReference>
<dbReference type="InterPro" id="IPR052531">
    <property type="entry name" value="CarD-like_regulator"/>
</dbReference>
<reference evidence="3 4" key="1">
    <citation type="submission" date="2019-02" db="EMBL/GenBank/DDBJ databases">
        <title>Arcanobacterium bovis sp. nov., isolated from the milk of a cow with mastitis.</title>
        <authorList>
            <person name="Sammra O."/>
            <person name="Foster G."/>
            <person name="Hassan A."/>
            <person name="Alssahen M."/>
            <person name="Laemmler C."/>
            <person name="Borowiak M."/>
            <person name="Malorny B."/>
            <person name="Abdulmawjood A."/>
        </authorList>
    </citation>
    <scope>NUCLEOTIDE SEQUENCE [LARGE SCALE GENOMIC DNA]</scope>
    <source>
        <strain evidence="3 4">C605018/01/1</strain>
    </source>
</reference>
<dbReference type="InterPro" id="IPR036101">
    <property type="entry name" value="CarD-like/TRCF_RID_sf"/>
</dbReference>
<evidence type="ECO:0000256" key="1">
    <source>
        <dbReference type="SAM" id="MobiDB-lite"/>
    </source>
</evidence>
<name>A0A4Q9V2K7_9ACTO</name>
<evidence type="ECO:0000259" key="2">
    <source>
        <dbReference type="SMART" id="SM01058"/>
    </source>
</evidence>
<evidence type="ECO:0000313" key="4">
    <source>
        <dbReference type="Proteomes" id="UP000293036"/>
    </source>
</evidence>
<dbReference type="PANTHER" id="PTHR38447">
    <property type="entry name" value="TRANSCRIPTION FACTOR YDEB-RELATED"/>
    <property type="match status" value="1"/>
</dbReference>
<feature type="compositionally biased region" description="Acidic residues" evidence="1">
    <location>
        <begin position="192"/>
        <end position="202"/>
    </location>
</feature>
<protein>
    <submittedName>
        <fullName evidence="3">CarD family transcriptional regulator</fullName>
    </submittedName>
</protein>
<dbReference type="InterPro" id="IPR042215">
    <property type="entry name" value="CarD-like_C"/>
</dbReference>
<dbReference type="Pfam" id="PF02559">
    <property type="entry name" value="CarD_TRCF_RID"/>
    <property type="match status" value="1"/>
</dbReference>
<proteinExistence type="predicted"/>
<dbReference type="PANTHER" id="PTHR38447:SF1">
    <property type="entry name" value="RNA POLYMERASE-BINDING TRANSCRIPTION FACTOR CARD"/>
    <property type="match status" value="1"/>
</dbReference>
<comment type="caution">
    <text evidence="3">The sequence shown here is derived from an EMBL/GenBank/DDBJ whole genome shotgun (WGS) entry which is preliminary data.</text>
</comment>
<organism evidence="3 4">
    <name type="scientific">Arcanobacterium bovis</name>
    <dbReference type="NCBI Taxonomy" id="2529275"/>
    <lineage>
        <taxon>Bacteria</taxon>
        <taxon>Bacillati</taxon>
        <taxon>Actinomycetota</taxon>
        <taxon>Actinomycetes</taxon>
        <taxon>Actinomycetales</taxon>
        <taxon>Actinomycetaceae</taxon>
        <taxon>Arcanobacterium</taxon>
    </lineage>
</organism>
<dbReference type="EMBL" id="SJDT01000001">
    <property type="protein sequence ID" value="TBW23850.1"/>
    <property type="molecule type" value="Genomic_DNA"/>
</dbReference>
<gene>
    <name evidence="3" type="ORF">EZJ44_01600</name>
</gene>
<keyword evidence="4" id="KW-1185">Reference proteome</keyword>
<dbReference type="Gene3D" id="1.20.58.1290">
    <property type="entry name" value="CarD-like, C-terminal domain"/>
    <property type="match status" value="1"/>
</dbReference>
<dbReference type="GO" id="GO:0009303">
    <property type="term" value="P:rRNA transcription"/>
    <property type="evidence" value="ECO:0007669"/>
    <property type="project" value="TreeGrafter"/>
</dbReference>
<accession>A0A4Q9V2K7</accession>
<sequence length="202" mass="21793">MTFQVGETVVYPHHGAAYIEDISEKTIRGEKRMYLTLRIIQGDMTIQVPADSIEQVGVRDVSNDEQLERVFSVLREENVEEPSNWSRRYKANGEKLTSGDVNKVAEVVRDLSRRNNDRGLSAGEKRMLSQARGILGSEVALARDISEDEAGELLNEILGEFSAGSADSADEVATPASAPSAASADSASSTESADDSATDAAK</sequence>
<dbReference type="OrthoDB" id="9786074at2"/>